<keyword evidence="12 14" id="KW-0472">Membrane</keyword>
<feature type="transmembrane region" description="Helical" evidence="14">
    <location>
        <begin position="15"/>
        <end position="38"/>
    </location>
</feature>
<organism evidence="16 17">
    <name type="scientific">Azospira inquinata</name>
    <dbReference type="NCBI Taxonomy" id="2785627"/>
    <lineage>
        <taxon>Bacteria</taxon>
        <taxon>Pseudomonadati</taxon>
        <taxon>Pseudomonadota</taxon>
        <taxon>Betaproteobacteria</taxon>
        <taxon>Rhodocyclales</taxon>
        <taxon>Rhodocyclaceae</taxon>
        <taxon>Azospira</taxon>
    </lineage>
</organism>
<dbReference type="Gene3D" id="1.20.120.620">
    <property type="entry name" value="Backbone structure of the membrane domain of e. Coli histidine kinase receptor kdpd"/>
    <property type="match status" value="1"/>
</dbReference>
<evidence type="ECO:0000256" key="14">
    <source>
        <dbReference type="SAM" id="Phobius"/>
    </source>
</evidence>
<dbReference type="InterPro" id="IPR025201">
    <property type="entry name" value="KdpD_TM"/>
</dbReference>
<evidence type="ECO:0000256" key="5">
    <source>
        <dbReference type="ARBA" id="ARBA00022679"/>
    </source>
</evidence>
<keyword evidence="9" id="KW-0067">ATP-binding</keyword>
<evidence type="ECO:0000256" key="13">
    <source>
        <dbReference type="SAM" id="MobiDB-lite"/>
    </source>
</evidence>
<keyword evidence="5" id="KW-0808">Transferase</keyword>
<feature type="region of interest" description="Disordered" evidence="13">
    <location>
        <begin position="493"/>
        <end position="532"/>
    </location>
</feature>
<evidence type="ECO:0000256" key="4">
    <source>
        <dbReference type="ARBA" id="ARBA00022553"/>
    </source>
</evidence>
<comment type="catalytic activity">
    <reaction evidence="1">
        <text>ATP + protein L-histidine = ADP + protein N-phospho-L-histidine.</text>
        <dbReference type="EC" id="2.7.13.3"/>
    </reaction>
</comment>
<feature type="transmembrane region" description="Helical" evidence="14">
    <location>
        <begin position="67"/>
        <end position="84"/>
    </location>
</feature>
<dbReference type="Pfam" id="PF02518">
    <property type="entry name" value="HATPase_c"/>
    <property type="match status" value="1"/>
</dbReference>
<evidence type="ECO:0000256" key="10">
    <source>
        <dbReference type="ARBA" id="ARBA00022989"/>
    </source>
</evidence>
<evidence type="ECO:0000313" key="17">
    <source>
        <dbReference type="Proteomes" id="UP000683428"/>
    </source>
</evidence>
<dbReference type="InterPro" id="IPR003661">
    <property type="entry name" value="HisK_dim/P_dom"/>
</dbReference>
<dbReference type="EMBL" id="CP064782">
    <property type="protein sequence ID" value="QWT48196.1"/>
    <property type="molecule type" value="Genomic_DNA"/>
</dbReference>
<sequence>MTIRSHSHAAGHRSLAALTVYGLALGACLLTAAITAALHPHLDLTNTALVFLLVVFLVARTLGRGPAVLAAFFAVGLFDFVFVPPQLTLAVANAQYAITLGVMLCVALITGGLTAGLRREAELAQRREGEARQLYEAAKDLAGALTDSQVAEVAQGYLATSLDARGCLLLNGPQEALEVCVPGHPEPQPLKVEQHLALMAQAESRTVEYGALAADGCAVAYFPLLAPTRPRGVLAVAPRDGDGERLHALHPQLEALASLLAIALERIHYAAAALKAEREREAEQMRNSLLSAISHDLRTPLTALRAMAESLVWQTPPGEQAQREAATAVRDQALRLSGMVDNLLDMARLQSGRVTLHREWQPLEEVVGAALQLIRPALGDRPVQVQLAPDLPLLHLDAVLMERVFANLVENAAKYAPAATPIRILAERAAPRDNETWVEVAVRDQGPGFPPGLDPFQRFTQGAGDGVRSGVGLGLAICQAVIAAHGGHIRAGNGPEGGGEVRFSLPVGQPPALDGLEEDGPEPPAPSTGERP</sequence>
<comment type="subcellular location">
    <subcellularLocation>
        <location evidence="2">Membrane</location>
        <topology evidence="2">Multi-pass membrane protein</topology>
    </subcellularLocation>
</comment>
<evidence type="ECO:0000256" key="6">
    <source>
        <dbReference type="ARBA" id="ARBA00022692"/>
    </source>
</evidence>
<dbReference type="SMART" id="SM00387">
    <property type="entry name" value="HATPase_c"/>
    <property type="match status" value="1"/>
</dbReference>
<keyword evidence="4" id="KW-0597">Phosphoprotein</keyword>
<evidence type="ECO:0000256" key="7">
    <source>
        <dbReference type="ARBA" id="ARBA00022741"/>
    </source>
</evidence>
<evidence type="ECO:0000256" key="11">
    <source>
        <dbReference type="ARBA" id="ARBA00023012"/>
    </source>
</evidence>
<reference evidence="16" key="1">
    <citation type="submission" date="2020-11" db="EMBL/GenBank/DDBJ databases">
        <title>Azospira inquinata sp. nov.</title>
        <authorList>
            <person name="Moe W.M."/>
            <person name="Mikes M.C."/>
        </authorList>
    </citation>
    <scope>NUCLEOTIDE SEQUENCE</scope>
    <source>
        <strain evidence="16">Azo-3</strain>
    </source>
</reference>
<dbReference type="InterPro" id="IPR052023">
    <property type="entry name" value="Histidine_kinase_KdpD"/>
</dbReference>
<name>A0A975XTX2_9RHOO</name>
<dbReference type="AlphaFoldDB" id="A0A975XTX2"/>
<dbReference type="GO" id="GO:0005524">
    <property type="term" value="F:ATP binding"/>
    <property type="evidence" value="ECO:0007669"/>
    <property type="project" value="UniProtKB-KW"/>
</dbReference>
<dbReference type="CDD" id="cd00082">
    <property type="entry name" value="HisKA"/>
    <property type="match status" value="1"/>
</dbReference>
<keyword evidence="17" id="KW-1185">Reference proteome</keyword>
<dbReference type="InterPro" id="IPR029016">
    <property type="entry name" value="GAF-like_dom_sf"/>
</dbReference>
<dbReference type="SUPFAM" id="SSF55874">
    <property type="entry name" value="ATPase domain of HSP90 chaperone/DNA topoisomerase II/histidine kinase"/>
    <property type="match status" value="1"/>
</dbReference>
<keyword evidence="8" id="KW-0418">Kinase</keyword>
<accession>A0A975XTX2</accession>
<gene>
    <name evidence="16" type="ORF">Azoinq_09985</name>
</gene>
<dbReference type="EC" id="2.7.13.3" evidence="3"/>
<keyword evidence="10 14" id="KW-1133">Transmembrane helix</keyword>
<dbReference type="Pfam" id="PF00512">
    <property type="entry name" value="HisKA"/>
    <property type="match status" value="1"/>
</dbReference>
<dbReference type="CDD" id="cd00075">
    <property type="entry name" value="HATPase"/>
    <property type="match status" value="1"/>
</dbReference>
<evidence type="ECO:0000256" key="1">
    <source>
        <dbReference type="ARBA" id="ARBA00000085"/>
    </source>
</evidence>
<evidence type="ECO:0000256" key="12">
    <source>
        <dbReference type="ARBA" id="ARBA00023136"/>
    </source>
</evidence>
<dbReference type="PANTHER" id="PTHR45569:SF1">
    <property type="entry name" value="SENSOR PROTEIN KDPD"/>
    <property type="match status" value="1"/>
</dbReference>
<dbReference type="Gene3D" id="1.10.287.130">
    <property type="match status" value="1"/>
</dbReference>
<keyword evidence="7" id="KW-0547">Nucleotide-binding</keyword>
<dbReference type="Gene3D" id="3.30.450.40">
    <property type="match status" value="1"/>
</dbReference>
<dbReference type="InterPro" id="IPR036890">
    <property type="entry name" value="HATPase_C_sf"/>
</dbReference>
<dbReference type="PANTHER" id="PTHR45569">
    <property type="entry name" value="SENSOR PROTEIN KDPD"/>
    <property type="match status" value="1"/>
</dbReference>
<proteinExistence type="predicted"/>
<dbReference type="InterPro" id="IPR003594">
    <property type="entry name" value="HATPase_dom"/>
</dbReference>
<dbReference type="SMART" id="SM00388">
    <property type="entry name" value="HisKA"/>
    <property type="match status" value="1"/>
</dbReference>
<evidence type="ECO:0000256" key="3">
    <source>
        <dbReference type="ARBA" id="ARBA00012438"/>
    </source>
</evidence>
<evidence type="ECO:0000256" key="8">
    <source>
        <dbReference type="ARBA" id="ARBA00022777"/>
    </source>
</evidence>
<dbReference type="InterPro" id="IPR038318">
    <property type="entry name" value="KdpD_sf"/>
</dbReference>
<dbReference type="InterPro" id="IPR036097">
    <property type="entry name" value="HisK_dim/P_sf"/>
</dbReference>
<dbReference type="PROSITE" id="PS51257">
    <property type="entry name" value="PROKAR_LIPOPROTEIN"/>
    <property type="match status" value="1"/>
</dbReference>
<dbReference type="Gene3D" id="3.30.565.10">
    <property type="entry name" value="Histidine kinase-like ATPase, C-terminal domain"/>
    <property type="match status" value="1"/>
</dbReference>
<evidence type="ECO:0000259" key="15">
    <source>
        <dbReference type="PROSITE" id="PS50109"/>
    </source>
</evidence>
<dbReference type="PROSITE" id="PS50109">
    <property type="entry name" value="HIS_KIN"/>
    <property type="match status" value="1"/>
</dbReference>
<feature type="domain" description="Histidine kinase" evidence="15">
    <location>
        <begin position="292"/>
        <end position="509"/>
    </location>
</feature>
<feature type="transmembrane region" description="Helical" evidence="14">
    <location>
        <begin position="44"/>
        <end position="62"/>
    </location>
</feature>
<dbReference type="GO" id="GO:0000155">
    <property type="term" value="F:phosphorelay sensor kinase activity"/>
    <property type="evidence" value="ECO:0007669"/>
    <property type="project" value="InterPro"/>
</dbReference>
<dbReference type="GO" id="GO:0005886">
    <property type="term" value="C:plasma membrane"/>
    <property type="evidence" value="ECO:0007669"/>
    <property type="project" value="TreeGrafter"/>
</dbReference>
<dbReference type="Proteomes" id="UP000683428">
    <property type="component" value="Chromosome"/>
</dbReference>
<dbReference type="InterPro" id="IPR005467">
    <property type="entry name" value="His_kinase_dom"/>
</dbReference>
<feature type="transmembrane region" description="Helical" evidence="14">
    <location>
        <begin position="96"/>
        <end position="117"/>
    </location>
</feature>
<dbReference type="InterPro" id="IPR004358">
    <property type="entry name" value="Sig_transdc_His_kin-like_C"/>
</dbReference>
<dbReference type="KEGG" id="aiq:Azoinq_09985"/>
<dbReference type="PRINTS" id="PR00344">
    <property type="entry name" value="BCTRLSENSOR"/>
</dbReference>
<evidence type="ECO:0000256" key="9">
    <source>
        <dbReference type="ARBA" id="ARBA00022840"/>
    </source>
</evidence>
<evidence type="ECO:0000313" key="16">
    <source>
        <dbReference type="EMBL" id="QWT48196.1"/>
    </source>
</evidence>
<protein>
    <recommendedName>
        <fullName evidence="3">histidine kinase</fullName>
        <ecNumber evidence="3">2.7.13.3</ecNumber>
    </recommendedName>
</protein>
<evidence type="ECO:0000256" key="2">
    <source>
        <dbReference type="ARBA" id="ARBA00004141"/>
    </source>
</evidence>
<dbReference type="SUPFAM" id="SSF47384">
    <property type="entry name" value="Homodimeric domain of signal transducing histidine kinase"/>
    <property type="match status" value="1"/>
</dbReference>
<dbReference type="Pfam" id="PF13493">
    <property type="entry name" value="DUF4118"/>
    <property type="match status" value="1"/>
</dbReference>
<keyword evidence="11" id="KW-0902">Two-component regulatory system</keyword>
<keyword evidence="6 14" id="KW-0812">Transmembrane</keyword>